<feature type="transmembrane region" description="Helical" evidence="1">
    <location>
        <begin position="206"/>
        <end position="225"/>
    </location>
</feature>
<evidence type="ECO:0000313" key="3">
    <source>
        <dbReference type="Proteomes" id="UP000245207"/>
    </source>
</evidence>
<name>A0A2U1MQ84_ARTAN</name>
<dbReference type="GO" id="GO:0015112">
    <property type="term" value="F:nitrate transmembrane transporter activity"/>
    <property type="evidence" value="ECO:0007669"/>
    <property type="project" value="TreeGrafter"/>
</dbReference>
<dbReference type="InterPro" id="IPR016605">
    <property type="entry name" value="Transptr_NO3_Nar2"/>
</dbReference>
<gene>
    <name evidence="2" type="ORF">CTI12_AA354260</name>
</gene>
<dbReference type="Proteomes" id="UP000245207">
    <property type="component" value="Unassembled WGS sequence"/>
</dbReference>
<dbReference type="Pfam" id="PF16974">
    <property type="entry name" value="NAR2"/>
    <property type="match status" value="1"/>
</dbReference>
<dbReference type="STRING" id="35608.A0A2U1MQ84"/>
<dbReference type="PANTHER" id="PTHR34806">
    <property type="entry name" value="HIGH-AFFINITY NITRATE TRANSPORTER 3.2"/>
    <property type="match status" value="1"/>
</dbReference>
<dbReference type="PANTHER" id="PTHR34806:SF10">
    <property type="entry name" value="HIGH-AFFINITY NITRATE TRANSPORTER"/>
    <property type="match status" value="1"/>
</dbReference>
<dbReference type="OrthoDB" id="2015470at2759"/>
<proteinExistence type="predicted"/>
<protein>
    <submittedName>
        <fullName evidence="2">Nitrate transporter</fullName>
    </submittedName>
</protein>
<sequence>MTRRPSEYLPTGRWKKVSPLGGGACPNAAAKPPVSEFESPKLKMAGKLHGVTNGDVLFSSLARSLFVVASPTEGQVLKAGENNIVVTFGLNETVRNQTNGLYKKMEVKLCYAPISQVDRKWRKTVDNLKKDKTCQFTIYDKPYETNVEGFRWKIEKDTPTATYFVRAYAYNSNGEEVAYGQTTNGKKTENLFKIQGISGRHASMDIASVCFSVFALVSLFGFFLIEKQQSKS</sequence>
<evidence type="ECO:0000313" key="2">
    <source>
        <dbReference type="EMBL" id="PWA63397.1"/>
    </source>
</evidence>
<accession>A0A2U1MQ84</accession>
<dbReference type="GO" id="GO:0005886">
    <property type="term" value="C:plasma membrane"/>
    <property type="evidence" value="ECO:0007669"/>
    <property type="project" value="TreeGrafter"/>
</dbReference>
<comment type="caution">
    <text evidence="2">The sequence shown here is derived from an EMBL/GenBank/DDBJ whole genome shotgun (WGS) entry which is preliminary data.</text>
</comment>
<dbReference type="GO" id="GO:0010167">
    <property type="term" value="P:response to nitrate"/>
    <property type="evidence" value="ECO:0007669"/>
    <property type="project" value="InterPro"/>
</dbReference>
<keyword evidence="1" id="KW-1133">Transmembrane helix</keyword>
<dbReference type="EMBL" id="PKPP01004646">
    <property type="protein sequence ID" value="PWA63397.1"/>
    <property type="molecule type" value="Genomic_DNA"/>
</dbReference>
<reference evidence="2 3" key="1">
    <citation type="journal article" date="2018" name="Mol. Plant">
        <title>The genome of Artemisia annua provides insight into the evolution of Asteraceae family and artemisinin biosynthesis.</title>
        <authorList>
            <person name="Shen Q."/>
            <person name="Zhang L."/>
            <person name="Liao Z."/>
            <person name="Wang S."/>
            <person name="Yan T."/>
            <person name="Shi P."/>
            <person name="Liu M."/>
            <person name="Fu X."/>
            <person name="Pan Q."/>
            <person name="Wang Y."/>
            <person name="Lv Z."/>
            <person name="Lu X."/>
            <person name="Zhang F."/>
            <person name="Jiang W."/>
            <person name="Ma Y."/>
            <person name="Chen M."/>
            <person name="Hao X."/>
            <person name="Li L."/>
            <person name="Tang Y."/>
            <person name="Lv G."/>
            <person name="Zhou Y."/>
            <person name="Sun X."/>
            <person name="Brodelius P.E."/>
            <person name="Rose J.K.C."/>
            <person name="Tang K."/>
        </authorList>
    </citation>
    <scope>NUCLEOTIDE SEQUENCE [LARGE SCALE GENOMIC DNA]</scope>
    <source>
        <strain evidence="3">cv. Huhao1</strain>
        <tissue evidence="2">Leaf</tissue>
    </source>
</reference>
<keyword evidence="3" id="KW-1185">Reference proteome</keyword>
<keyword evidence="1" id="KW-0812">Transmembrane</keyword>
<organism evidence="2 3">
    <name type="scientific">Artemisia annua</name>
    <name type="common">Sweet wormwood</name>
    <dbReference type="NCBI Taxonomy" id="35608"/>
    <lineage>
        <taxon>Eukaryota</taxon>
        <taxon>Viridiplantae</taxon>
        <taxon>Streptophyta</taxon>
        <taxon>Embryophyta</taxon>
        <taxon>Tracheophyta</taxon>
        <taxon>Spermatophyta</taxon>
        <taxon>Magnoliopsida</taxon>
        <taxon>eudicotyledons</taxon>
        <taxon>Gunneridae</taxon>
        <taxon>Pentapetalae</taxon>
        <taxon>asterids</taxon>
        <taxon>campanulids</taxon>
        <taxon>Asterales</taxon>
        <taxon>Asteraceae</taxon>
        <taxon>Asteroideae</taxon>
        <taxon>Anthemideae</taxon>
        <taxon>Artemisiinae</taxon>
        <taxon>Artemisia</taxon>
    </lineage>
</organism>
<keyword evidence="1" id="KW-0472">Membrane</keyword>
<dbReference type="AlphaFoldDB" id="A0A2U1MQ84"/>
<evidence type="ECO:0000256" key="1">
    <source>
        <dbReference type="SAM" id="Phobius"/>
    </source>
</evidence>